<protein>
    <submittedName>
        <fullName evidence="1">Uncharacterized protein</fullName>
    </submittedName>
</protein>
<organism evidence="1">
    <name type="scientific">marine sediment metagenome</name>
    <dbReference type="NCBI Taxonomy" id="412755"/>
    <lineage>
        <taxon>unclassified sequences</taxon>
        <taxon>metagenomes</taxon>
        <taxon>ecological metagenomes</taxon>
    </lineage>
</organism>
<sequence length="132" mass="14249">MKRLFQLLIAVFLLGTLTIQAAPEKTWSWAEPALYENGEAIPAGDLANYELHCGTAVGGPYPEAKAFSAQSPPSIDDMDFVVQGTPGTYYCVSTVDSLQYISTSGFSNEVNFSVLPVDLGFVPRPPTDLTLQ</sequence>
<reference evidence="1" key="1">
    <citation type="journal article" date="2015" name="Nature">
        <title>Complex archaea that bridge the gap between prokaryotes and eukaryotes.</title>
        <authorList>
            <person name="Spang A."/>
            <person name="Saw J.H."/>
            <person name="Jorgensen S.L."/>
            <person name="Zaremba-Niedzwiedzka K."/>
            <person name="Martijn J."/>
            <person name="Lind A.E."/>
            <person name="van Eijk R."/>
            <person name="Schleper C."/>
            <person name="Guy L."/>
            <person name="Ettema T.J."/>
        </authorList>
    </citation>
    <scope>NUCLEOTIDE SEQUENCE</scope>
</reference>
<dbReference type="EMBL" id="LAZR01000492">
    <property type="protein sequence ID" value="KKN66752.1"/>
    <property type="molecule type" value="Genomic_DNA"/>
</dbReference>
<evidence type="ECO:0000313" key="1">
    <source>
        <dbReference type="EMBL" id="KKN66752.1"/>
    </source>
</evidence>
<comment type="caution">
    <text evidence="1">The sequence shown here is derived from an EMBL/GenBank/DDBJ whole genome shotgun (WGS) entry which is preliminary data.</text>
</comment>
<gene>
    <name evidence="1" type="ORF">LCGC14_0468630</name>
</gene>
<dbReference type="AlphaFoldDB" id="A0A0F9SVU4"/>
<name>A0A0F9SVU4_9ZZZZ</name>
<accession>A0A0F9SVU4</accession>
<proteinExistence type="predicted"/>